<keyword evidence="2" id="KW-1185">Reference proteome</keyword>
<dbReference type="OrthoDB" id="5828847at2"/>
<dbReference type="Gene3D" id="1.10.10.1130">
    <property type="entry name" value="Uncharacterised protein PF10982, DUF2789"/>
    <property type="match status" value="1"/>
</dbReference>
<protein>
    <submittedName>
        <fullName evidence="1">DUF2789 domain-containing protein</fullName>
    </submittedName>
</protein>
<dbReference type="InterPro" id="IPR021250">
    <property type="entry name" value="DUF2789"/>
</dbReference>
<proteinExistence type="predicted"/>
<evidence type="ECO:0000313" key="2">
    <source>
        <dbReference type="Proteomes" id="UP000281112"/>
    </source>
</evidence>
<dbReference type="Proteomes" id="UP000281112">
    <property type="component" value="Unassembled WGS sequence"/>
</dbReference>
<organism evidence="1 2">
    <name type="scientific">Vibrio viridaestus</name>
    <dbReference type="NCBI Taxonomy" id="2487322"/>
    <lineage>
        <taxon>Bacteria</taxon>
        <taxon>Pseudomonadati</taxon>
        <taxon>Pseudomonadota</taxon>
        <taxon>Gammaproteobacteria</taxon>
        <taxon>Vibrionales</taxon>
        <taxon>Vibrionaceae</taxon>
        <taxon>Vibrio</taxon>
    </lineage>
</organism>
<dbReference type="InterPro" id="IPR038086">
    <property type="entry name" value="DUF2789_sf"/>
</dbReference>
<sequence>MEMYQHGMADLFEQLGLGSSPDEIKNFVKSHRQRLDSMQLHEANFWNDSQADFLKRAIEQDADWAELVDQLDNMLRES</sequence>
<dbReference type="AlphaFoldDB" id="A0A3N9TGD5"/>
<evidence type="ECO:0000313" key="1">
    <source>
        <dbReference type="EMBL" id="RQW63331.1"/>
    </source>
</evidence>
<name>A0A3N9TGD5_9VIBR</name>
<dbReference type="RefSeq" id="WP_124936797.1">
    <property type="nucleotide sequence ID" value="NZ_RJVQ01000003.1"/>
</dbReference>
<dbReference type="Pfam" id="PF10982">
    <property type="entry name" value="DUF2789"/>
    <property type="match status" value="1"/>
</dbReference>
<reference evidence="1 2" key="1">
    <citation type="submission" date="2018-11" db="EMBL/GenBank/DDBJ databases">
        <title>Vibrio LJC006 sp. nov., isolated from seawater during the bloom of the enteromorpha.</title>
        <authorList>
            <person name="Liang J."/>
        </authorList>
    </citation>
    <scope>NUCLEOTIDE SEQUENCE [LARGE SCALE GENOMIC DNA]</scope>
    <source>
        <strain evidence="1 2">LJC006</strain>
    </source>
</reference>
<dbReference type="EMBL" id="RJVQ01000003">
    <property type="protein sequence ID" value="RQW63331.1"/>
    <property type="molecule type" value="Genomic_DNA"/>
</dbReference>
<accession>A0A3N9TGD5</accession>
<gene>
    <name evidence="1" type="ORF">EES38_08745</name>
</gene>
<comment type="caution">
    <text evidence="1">The sequence shown here is derived from an EMBL/GenBank/DDBJ whole genome shotgun (WGS) entry which is preliminary data.</text>
</comment>